<feature type="compositionally biased region" description="Low complexity" evidence="3">
    <location>
        <begin position="320"/>
        <end position="329"/>
    </location>
</feature>
<comment type="caution">
    <text evidence="4">The sequence shown here is derived from an EMBL/GenBank/DDBJ whole genome shotgun (WGS) entry which is preliminary data.</text>
</comment>
<dbReference type="InterPro" id="IPR040092">
    <property type="entry name" value="TBRG1"/>
</dbReference>
<dbReference type="Gene3D" id="3.30.160.360">
    <property type="match status" value="1"/>
</dbReference>
<name>A0AAV8DVA5_9POAL</name>
<evidence type="ECO:0000256" key="3">
    <source>
        <dbReference type="SAM" id="MobiDB-lite"/>
    </source>
</evidence>
<feature type="compositionally biased region" description="Basic residues" evidence="3">
    <location>
        <begin position="160"/>
        <end position="171"/>
    </location>
</feature>
<gene>
    <name evidence="4" type="ORF">LUZ62_055033</name>
</gene>
<evidence type="ECO:0000256" key="2">
    <source>
        <dbReference type="ARBA" id="ARBA00023242"/>
    </source>
</evidence>
<organism evidence="4 5">
    <name type="scientific">Rhynchospora pubera</name>
    <dbReference type="NCBI Taxonomy" id="906938"/>
    <lineage>
        <taxon>Eukaryota</taxon>
        <taxon>Viridiplantae</taxon>
        <taxon>Streptophyta</taxon>
        <taxon>Embryophyta</taxon>
        <taxon>Tracheophyta</taxon>
        <taxon>Spermatophyta</taxon>
        <taxon>Magnoliopsida</taxon>
        <taxon>Liliopsida</taxon>
        <taxon>Poales</taxon>
        <taxon>Cyperaceae</taxon>
        <taxon>Cyperoideae</taxon>
        <taxon>Rhynchosporeae</taxon>
        <taxon>Rhynchospora</taxon>
    </lineage>
</organism>
<reference evidence="4" key="1">
    <citation type="submission" date="2022-08" db="EMBL/GenBank/DDBJ databases">
        <authorList>
            <person name="Marques A."/>
        </authorList>
    </citation>
    <scope>NUCLEOTIDE SEQUENCE</scope>
    <source>
        <strain evidence="4">RhyPub2mFocal</strain>
        <tissue evidence="4">Leaves</tissue>
    </source>
</reference>
<dbReference type="InterPro" id="IPR003888">
    <property type="entry name" value="FYrich_N"/>
</dbReference>
<proteinExistence type="predicted"/>
<accession>A0AAV8DVA5</accession>
<dbReference type="GO" id="GO:0051726">
    <property type="term" value="P:regulation of cell cycle"/>
    <property type="evidence" value="ECO:0007669"/>
    <property type="project" value="TreeGrafter"/>
</dbReference>
<dbReference type="PANTHER" id="PTHR22715:SF1">
    <property type="entry name" value="DNA BINDING PROTEIN"/>
    <property type="match status" value="1"/>
</dbReference>
<dbReference type="AlphaFoldDB" id="A0AAV8DVA5"/>
<dbReference type="GO" id="GO:0005634">
    <property type="term" value="C:nucleus"/>
    <property type="evidence" value="ECO:0007669"/>
    <property type="project" value="UniProtKB-SubCell"/>
</dbReference>
<evidence type="ECO:0000256" key="1">
    <source>
        <dbReference type="ARBA" id="ARBA00004123"/>
    </source>
</evidence>
<feature type="region of interest" description="Disordered" evidence="3">
    <location>
        <begin position="522"/>
        <end position="546"/>
    </location>
</feature>
<dbReference type="InterPro" id="IPR003889">
    <property type="entry name" value="FYrich_C"/>
</dbReference>
<comment type="subcellular location">
    <subcellularLocation>
        <location evidence="1">Nucleus</location>
    </subcellularLocation>
</comment>
<dbReference type="EMBL" id="JAMFTS010000003">
    <property type="protein sequence ID" value="KAJ4770776.1"/>
    <property type="molecule type" value="Genomic_DNA"/>
</dbReference>
<evidence type="ECO:0000313" key="4">
    <source>
        <dbReference type="EMBL" id="KAJ4770776.1"/>
    </source>
</evidence>
<dbReference type="Proteomes" id="UP001140206">
    <property type="component" value="Chromosome 3"/>
</dbReference>
<feature type="region of interest" description="Disordered" evidence="3">
    <location>
        <begin position="314"/>
        <end position="339"/>
    </location>
</feature>
<dbReference type="GO" id="GO:0140993">
    <property type="term" value="F:histone modifying activity"/>
    <property type="evidence" value="ECO:0007669"/>
    <property type="project" value="UniProtKB-ARBA"/>
</dbReference>
<evidence type="ECO:0000313" key="5">
    <source>
        <dbReference type="Proteomes" id="UP001140206"/>
    </source>
</evidence>
<keyword evidence="5" id="KW-1185">Reference proteome</keyword>
<feature type="region of interest" description="Disordered" evidence="3">
    <location>
        <begin position="442"/>
        <end position="468"/>
    </location>
</feature>
<feature type="compositionally biased region" description="Basic and acidic residues" evidence="3">
    <location>
        <begin position="210"/>
        <end position="221"/>
    </location>
</feature>
<dbReference type="PROSITE" id="PS51542">
    <property type="entry name" value="FYRN"/>
    <property type="match status" value="1"/>
</dbReference>
<keyword evidence="2" id="KW-0539">Nucleus</keyword>
<protein>
    <submittedName>
        <fullName evidence="4">DNA binding protein</fullName>
    </submittedName>
</protein>
<dbReference type="PANTHER" id="PTHR22715">
    <property type="entry name" value="TRANSFORMING GROWTH FACTOR BETA REGULATED GENE 1"/>
    <property type="match status" value="1"/>
</dbReference>
<feature type="compositionally biased region" description="Basic and acidic residues" evidence="3">
    <location>
        <begin position="150"/>
        <end position="159"/>
    </location>
</feature>
<dbReference type="Pfam" id="PF05965">
    <property type="entry name" value="FYRC"/>
    <property type="match status" value="1"/>
</dbReference>
<feature type="compositionally biased region" description="Polar residues" evidence="3">
    <location>
        <begin position="137"/>
        <end position="148"/>
    </location>
</feature>
<feature type="compositionally biased region" description="Basic and acidic residues" evidence="3">
    <location>
        <begin position="172"/>
        <end position="192"/>
    </location>
</feature>
<sequence>MEKPSSLTEAQDDLEIVSIGSLYRGHWEKKYWSSSRAKDRYPYPVGYRAIRTHSGTTCQMEIREGPKGPLFLVKMTDGESCSGMTPDLAWKSLQKKTSPKAINWNGRRLSSNIDGSELFGFKNKVVQRLLRELVANANSTPPNDSKQASKAHEIVQNHDKHPRLVYLRKSKRNSERNMKFKPEERSSKRLYKEGCTSKNKESSDLLGGSQKDKRNEEEMEIIHGDNDTIKEKYVVSLENYHQKVAENMPFNAEIMQGSIKIMNHIPERDIVHDSYADTADYNTLKSTQPLPEKISPLVDCTPQDAIMKEGLTDSMPDARLSSGSSNLSSQKTDQDSEQQEITRSMMAFLLPQAIPLLKKTYCRKSSRKKMQGNKQLIGNDLAIGDNVGGQFEAGNLNHISDYDAVEPTSLNVIGNKNLPVNDCKPEPLIIAEVKNVIPDCHGDNNPTSETDHKTAAASSTDIMKEDDNLNNKSDNVIVGSTSLHEIVGTSAPLIECEHEPLNTLEAVKNVIPDSFDQNYSSKGTVHKTCDSSGPTSSVKKEEDNSQDLDKTGILLSDSLLACFEEEFVKIENERVQNSTKMGVCLSESITSRGFDNTALAEHQIASLPLESNLEVLFGPYLHPQPVLSVTLSLKGDCLELCVLCGTSNSCERSLYVYSVNSQAKPSFVGYTSMLFLSSEEPPFKGNLPLGRVGLQCITEGSLLVHVPSIKTPFCSNMSISCSCLICKPEQVEENYLKIVRINFGFVSRVTELMSHDRAACILVCKPNYIIAFEVTVRLHVWVMSSKWSTVSDEFTLPGSDIGPSILELREVPRSNLLVLGHDGCGVFCLWDITKRALLSKFRAPSNIILEILPLSCFNTHKNEVHGSNYLQAHLKDIGTKELNWTQSGEGDAAVWLLVSSATVSEFQKDLKAKEPNRRWRLALLAKNSVFMGPVLDQRISVVDATTNYGFAGTLDGLFYKWELSSGRKVASMYCFESKLLTELFNFLICFCKRLGWMQSCPFVISPINFQTTKFVFLSVLCAISPIVRLHES</sequence>
<feature type="region of interest" description="Disordered" evidence="3">
    <location>
        <begin position="137"/>
        <end position="221"/>
    </location>
</feature>
<dbReference type="PROSITE" id="PS51543">
    <property type="entry name" value="FYRC"/>
    <property type="match status" value="1"/>
</dbReference>